<feature type="domain" description="Right handed beta helix" evidence="4">
    <location>
        <begin position="357"/>
        <end position="509"/>
    </location>
</feature>
<evidence type="ECO:0000256" key="2">
    <source>
        <dbReference type="SAM" id="Phobius"/>
    </source>
</evidence>
<feature type="region of interest" description="Disordered" evidence="1">
    <location>
        <begin position="924"/>
        <end position="950"/>
    </location>
</feature>
<dbReference type="AlphaFoldDB" id="M0IQK8"/>
<reference evidence="5 6" key="1">
    <citation type="journal article" date="2014" name="PLoS Genet.">
        <title>Phylogenetically driven sequencing of extremely halophilic archaea reveals strategies for static and dynamic osmo-response.</title>
        <authorList>
            <person name="Becker E.A."/>
            <person name="Seitzer P.M."/>
            <person name="Tritt A."/>
            <person name="Larsen D."/>
            <person name="Krusor M."/>
            <person name="Yao A.I."/>
            <person name="Wu D."/>
            <person name="Madern D."/>
            <person name="Eisen J.A."/>
            <person name="Darling A.E."/>
            <person name="Facciotti M.T."/>
        </authorList>
    </citation>
    <scope>NUCLEOTIDE SEQUENCE [LARGE SCALE GENOMIC DNA]</scope>
    <source>
        <strain evidence="5 6">ATCC BAA-1512</strain>
    </source>
</reference>
<dbReference type="PATRIC" id="fig|662479.7.peg.540"/>
<evidence type="ECO:0000259" key="4">
    <source>
        <dbReference type="Pfam" id="PF13229"/>
    </source>
</evidence>
<dbReference type="RefSeq" id="WP_008317983.1">
    <property type="nucleotide sequence ID" value="NZ_AOLN01000004.1"/>
</dbReference>
<keyword evidence="6" id="KW-1185">Reference proteome</keyword>
<keyword evidence="2" id="KW-1133">Transmembrane helix</keyword>
<feature type="domain" description="Periplasmic copper-binding protein NosD beta helix" evidence="3">
    <location>
        <begin position="534"/>
        <end position="655"/>
    </location>
</feature>
<protein>
    <recommendedName>
        <fullName evidence="7">Right handed beta helix domain-containing protein</fullName>
    </recommendedName>
</protein>
<dbReference type="InterPro" id="IPR007742">
    <property type="entry name" value="NosD_dom"/>
</dbReference>
<dbReference type="SUPFAM" id="SSF51126">
    <property type="entry name" value="Pectin lyase-like"/>
    <property type="match status" value="3"/>
</dbReference>
<sequence length="1051" mass="111031">MKREWVWRILVIAIVVSVSISLGSPVAAAETDTNVTFVESDITTDTTWTPGGGPYRIVQNIRVAPDATLTIRPGTEIQLAERITLSVDGSLYANGTADSPVTISQTDGAAADRRWASIRYNGTDASRLVVRNTTLDGGMSGITVDSSDGSIRITDSTLRNFATAGLSVGDTAALPSLTVEQSAFRFIDGHAIRATPSMGATGDVSLTASPSDRDLRSEHTLSLDAGVGVKFDTVELQYLSDGSVGNVEPASLERIGLDRNRNGSVEQSFSSLVSDVTSTDGRLRISLSEPVTVPSNGRLLVEYEDAVNPSTRGIYPVRVDLRKNSISQLSDGVRASFVVGNVTSPVDRNTPAKTRANRLTVRDSSFDKVSGNGIFVAADTVRQLRLFDNRISNTDGSGIAVRAARSEIEFSNNDISAGDAGVQMDVRSQTSMTGYGNRIHGAQTGIRVHQSAAQIFRTGDISLRENSLHDNAGHGIGIDARTTRLRLHLADNTIRDNGRDGVNIHTWQTQRSRIDGNLITDNDGDGFILAGVATSNLTLSHNEVVNNSGTGMDVRTRATARKITIHNNTVKHGGGHGVTVRSDLLVHEVDIRENRLANNAGSGLLVASPVTHRSNLSVVRNIIAANSYGVIVRGAVETTIRENDIVYNTNAFAEPASVSDVYLGTGVHVSEGSSGVIINQARSEIPLEELVSNPALTDELTIARLWDDMVVVLRTDSESEIRSAEASSLLIRQVSGTIPTGVGIEKDRADVQNHRIVNNSIYGQHRGLVVDMEPLISSNTTARLIVDPIRTVHAESNYWGATNGPYHSSILPAGGGDPVVTERGWVDFTPFQTATPDPRYERPVARVDAPATAPAKSTVRLSGANSTGTHPPVSRYHFVVNDTARPVQSSPVLNVTMPNQSLDVRLTVETQLGIDSNNASTATINATEPVTTEEPTQSNTTPGNESGALTSVGETNGGGGLLAGSGTVWGLLGGVLYLGALALGGHGMVLTLQNQSPPVSGRRIQGLAVTAVLVWLVGGLVGAGSLVGIGVAAAVTWGGLTAAAYVLATRG</sequence>
<dbReference type="SMART" id="SM00710">
    <property type="entry name" value="PbH1"/>
    <property type="match status" value="14"/>
</dbReference>
<evidence type="ECO:0000313" key="6">
    <source>
        <dbReference type="Proteomes" id="UP000011550"/>
    </source>
</evidence>
<accession>M0IQK8</accession>
<feature type="region of interest" description="Disordered" evidence="1">
    <location>
        <begin position="849"/>
        <end position="873"/>
    </location>
</feature>
<feature type="transmembrane region" description="Helical" evidence="2">
    <location>
        <begin position="1029"/>
        <end position="1048"/>
    </location>
</feature>
<keyword evidence="2" id="KW-0472">Membrane</keyword>
<name>M0IQK8_9EURY</name>
<organism evidence="5 6">
    <name type="scientific">Haloferax mucosum ATCC BAA-1512</name>
    <dbReference type="NCBI Taxonomy" id="662479"/>
    <lineage>
        <taxon>Archaea</taxon>
        <taxon>Methanobacteriati</taxon>
        <taxon>Methanobacteriota</taxon>
        <taxon>Stenosarchaea group</taxon>
        <taxon>Halobacteria</taxon>
        <taxon>Halobacteriales</taxon>
        <taxon>Haloferacaceae</taxon>
        <taxon>Haloferax</taxon>
    </lineage>
</organism>
<keyword evidence="2" id="KW-0812">Transmembrane</keyword>
<dbReference type="Pfam" id="PF13229">
    <property type="entry name" value="Beta_helix"/>
    <property type="match status" value="1"/>
</dbReference>
<dbReference type="STRING" id="662479.C440_02633"/>
<dbReference type="InterPro" id="IPR011050">
    <property type="entry name" value="Pectin_lyase_fold/virulence"/>
</dbReference>
<dbReference type="Proteomes" id="UP000011550">
    <property type="component" value="Unassembled WGS sequence"/>
</dbReference>
<comment type="caution">
    <text evidence="5">The sequence shown here is derived from an EMBL/GenBank/DDBJ whole genome shotgun (WGS) entry which is preliminary data.</text>
</comment>
<dbReference type="EMBL" id="AOLN01000004">
    <property type="protein sequence ID" value="ELZ98108.1"/>
    <property type="molecule type" value="Genomic_DNA"/>
</dbReference>
<dbReference type="Gene3D" id="2.160.20.10">
    <property type="entry name" value="Single-stranded right-handed beta-helix, Pectin lyase-like"/>
    <property type="match status" value="2"/>
</dbReference>
<dbReference type="InterPro" id="IPR012334">
    <property type="entry name" value="Pectin_lyas_fold"/>
</dbReference>
<evidence type="ECO:0008006" key="7">
    <source>
        <dbReference type="Google" id="ProtNLM"/>
    </source>
</evidence>
<evidence type="ECO:0000313" key="5">
    <source>
        <dbReference type="EMBL" id="ELZ98108.1"/>
    </source>
</evidence>
<proteinExistence type="predicted"/>
<dbReference type="InterPro" id="IPR039448">
    <property type="entry name" value="Beta_helix"/>
</dbReference>
<evidence type="ECO:0000256" key="1">
    <source>
        <dbReference type="SAM" id="MobiDB-lite"/>
    </source>
</evidence>
<feature type="transmembrane region" description="Helical" evidence="2">
    <location>
        <begin position="1004"/>
        <end position="1023"/>
    </location>
</feature>
<feature type="compositionally biased region" description="Polar residues" evidence="1">
    <location>
        <begin position="924"/>
        <end position="948"/>
    </location>
</feature>
<dbReference type="InterPro" id="IPR006626">
    <property type="entry name" value="PbH1"/>
</dbReference>
<dbReference type="Pfam" id="PF05048">
    <property type="entry name" value="NosD"/>
    <property type="match status" value="1"/>
</dbReference>
<feature type="transmembrane region" description="Helical" evidence="2">
    <location>
        <begin position="968"/>
        <end position="992"/>
    </location>
</feature>
<feature type="compositionally biased region" description="Polar residues" evidence="1">
    <location>
        <begin position="859"/>
        <end position="869"/>
    </location>
</feature>
<evidence type="ECO:0000259" key="3">
    <source>
        <dbReference type="Pfam" id="PF05048"/>
    </source>
</evidence>
<gene>
    <name evidence="5" type="ORF">C440_02633</name>
</gene>